<dbReference type="Gene3D" id="3.30.70.1350">
    <property type="entry name" value="Cation efflux protein, cytoplasmic domain"/>
    <property type="match status" value="2"/>
</dbReference>
<dbReference type="Gene3D" id="1.20.1510.10">
    <property type="entry name" value="Cation efflux protein transmembrane domain"/>
    <property type="match status" value="1"/>
</dbReference>
<dbReference type="InterPro" id="IPR050291">
    <property type="entry name" value="CDF_Transporter"/>
</dbReference>
<dbReference type="InterPro" id="IPR027470">
    <property type="entry name" value="Cation_efflux_CTD"/>
</dbReference>
<gene>
    <name evidence="10" type="ORF">METZ01_LOCUS10282</name>
</gene>
<dbReference type="GO" id="GO:0008324">
    <property type="term" value="F:monoatomic cation transmembrane transporter activity"/>
    <property type="evidence" value="ECO:0007669"/>
    <property type="project" value="InterPro"/>
</dbReference>
<evidence type="ECO:0000256" key="4">
    <source>
        <dbReference type="ARBA" id="ARBA00022692"/>
    </source>
</evidence>
<comment type="similarity">
    <text evidence="2">Belongs to the cation diffusion facilitator (CDF) transporter (TC 2.A.4) family.</text>
</comment>
<keyword evidence="4 7" id="KW-0812">Transmembrane</keyword>
<evidence type="ECO:0000256" key="7">
    <source>
        <dbReference type="SAM" id="Phobius"/>
    </source>
</evidence>
<evidence type="ECO:0000313" key="10">
    <source>
        <dbReference type="EMBL" id="SUZ57428.1"/>
    </source>
</evidence>
<dbReference type="SUPFAM" id="SSF160240">
    <property type="entry name" value="Cation efflux protein cytoplasmic domain-like"/>
    <property type="match status" value="2"/>
</dbReference>
<dbReference type="InterPro" id="IPR036837">
    <property type="entry name" value="Cation_efflux_CTD_sf"/>
</dbReference>
<feature type="transmembrane region" description="Helical" evidence="7">
    <location>
        <begin position="130"/>
        <end position="151"/>
    </location>
</feature>
<sequence>VFEVLTNRFIPNTKESAKIYRTKIGVFQGWISVLVNSILFILKLVIGVMVGAVSVIADAVHTLSDVVSSIVVIWGFKQAEKPADVEHPYGHGRAEYIATLIIAILLCVAGIEFIEASIDRIQNPEQVAAEWWMILILMVTIILKEITARYAEFLSSKIASGVLHADAWHHRIDAISSIMVVAAMIAGKYGYPVVDGWAGLGVALFLIFTGFEIAKDAVDDLIGKPPTMEDVENIRNIVMNINGVLGAHDITIHSYGHDKFVSVHVEIDADKSTAEAHDISEEVEYKLQGALGVEPTIHMDPVQPGNPLVQEIQSYLDQNWNGDERITDIHDIRVVQTENHKVILFGINVKVGMLQNQIVECCQSLEDDLFEIFPGFEIDIKVSPIHQY</sequence>
<dbReference type="InterPro" id="IPR058533">
    <property type="entry name" value="Cation_efflux_TM"/>
</dbReference>
<dbReference type="Pfam" id="PF01545">
    <property type="entry name" value="Cation_efflux"/>
    <property type="match status" value="1"/>
</dbReference>
<organism evidence="10">
    <name type="scientific">marine metagenome</name>
    <dbReference type="NCBI Taxonomy" id="408172"/>
    <lineage>
        <taxon>unclassified sequences</taxon>
        <taxon>metagenomes</taxon>
        <taxon>ecological metagenomes</taxon>
    </lineage>
</organism>
<dbReference type="AlphaFoldDB" id="A0A381NU88"/>
<reference evidence="10" key="1">
    <citation type="submission" date="2018-05" db="EMBL/GenBank/DDBJ databases">
        <authorList>
            <person name="Lanie J.A."/>
            <person name="Ng W.-L."/>
            <person name="Kazmierczak K.M."/>
            <person name="Andrzejewski T.M."/>
            <person name="Davidsen T.M."/>
            <person name="Wayne K.J."/>
            <person name="Tettelin H."/>
            <person name="Glass J.I."/>
            <person name="Rusch D."/>
            <person name="Podicherti R."/>
            <person name="Tsui H.-C.T."/>
            <person name="Winkler M.E."/>
        </authorList>
    </citation>
    <scope>NUCLEOTIDE SEQUENCE</scope>
</reference>
<name>A0A381NU88_9ZZZZ</name>
<evidence type="ECO:0000256" key="2">
    <source>
        <dbReference type="ARBA" id="ARBA00008114"/>
    </source>
</evidence>
<dbReference type="InterPro" id="IPR002524">
    <property type="entry name" value="Cation_efflux"/>
</dbReference>
<dbReference type="EMBL" id="UINC01000556">
    <property type="protein sequence ID" value="SUZ57428.1"/>
    <property type="molecule type" value="Genomic_DNA"/>
</dbReference>
<keyword evidence="6 7" id="KW-0472">Membrane</keyword>
<evidence type="ECO:0000259" key="8">
    <source>
        <dbReference type="Pfam" id="PF01545"/>
    </source>
</evidence>
<dbReference type="FunFam" id="1.20.1510.10:FF:000006">
    <property type="entry name" value="Divalent cation efflux transporter"/>
    <property type="match status" value="1"/>
</dbReference>
<dbReference type="PANTHER" id="PTHR43840">
    <property type="entry name" value="MITOCHONDRIAL METAL TRANSPORTER 1-RELATED"/>
    <property type="match status" value="1"/>
</dbReference>
<comment type="subcellular location">
    <subcellularLocation>
        <location evidence="1">Membrane</location>
        <topology evidence="1">Multi-pass membrane protein</topology>
    </subcellularLocation>
</comment>
<evidence type="ECO:0000256" key="5">
    <source>
        <dbReference type="ARBA" id="ARBA00022989"/>
    </source>
</evidence>
<feature type="domain" description="Cation efflux protein transmembrane" evidence="8">
    <location>
        <begin position="30"/>
        <end position="222"/>
    </location>
</feature>
<feature type="non-terminal residue" evidence="10">
    <location>
        <position position="1"/>
    </location>
</feature>
<dbReference type="PANTHER" id="PTHR43840:SF15">
    <property type="entry name" value="MITOCHONDRIAL METAL TRANSPORTER 1-RELATED"/>
    <property type="match status" value="1"/>
</dbReference>
<dbReference type="SUPFAM" id="SSF161111">
    <property type="entry name" value="Cation efflux protein transmembrane domain-like"/>
    <property type="match status" value="1"/>
</dbReference>
<dbReference type="GO" id="GO:0016020">
    <property type="term" value="C:membrane"/>
    <property type="evidence" value="ECO:0007669"/>
    <property type="project" value="UniProtKB-SubCell"/>
</dbReference>
<feature type="transmembrane region" description="Helical" evidence="7">
    <location>
        <begin position="96"/>
        <end position="118"/>
    </location>
</feature>
<feature type="transmembrane region" description="Helical" evidence="7">
    <location>
        <begin position="24"/>
        <end position="46"/>
    </location>
</feature>
<keyword evidence="3" id="KW-0813">Transport</keyword>
<dbReference type="NCBIfam" id="TIGR01297">
    <property type="entry name" value="CDF"/>
    <property type="match status" value="1"/>
</dbReference>
<evidence type="ECO:0000256" key="3">
    <source>
        <dbReference type="ARBA" id="ARBA00022448"/>
    </source>
</evidence>
<accession>A0A381NU88</accession>
<dbReference type="Pfam" id="PF16916">
    <property type="entry name" value="ZT_dimer"/>
    <property type="match status" value="1"/>
</dbReference>
<feature type="transmembrane region" description="Helical" evidence="7">
    <location>
        <begin position="197"/>
        <end position="214"/>
    </location>
</feature>
<feature type="domain" description="Cation efflux protein cytoplasmic" evidence="9">
    <location>
        <begin position="227"/>
        <end position="301"/>
    </location>
</feature>
<evidence type="ECO:0000256" key="6">
    <source>
        <dbReference type="ARBA" id="ARBA00023136"/>
    </source>
</evidence>
<evidence type="ECO:0000259" key="9">
    <source>
        <dbReference type="Pfam" id="PF16916"/>
    </source>
</evidence>
<protein>
    <submittedName>
        <fullName evidence="10">Uncharacterized protein</fullName>
    </submittedName>
</protein>
<evidence type="ECO:0000256" key="1">
    <source>
        <dbReference type="ARBA" id="ARBA00004141"/>
    </source>
</evidence>
<keyword evidence="5 7" id="KW-1133">Transmembrane helix</keyword>
<proteinExistence type="inferred from homology"/>
<dbReference type="InterPro" id="IPR027469">
    <property type="entry name" value="Cation_efflux_TMD_sf"/>
</dbReference>